<evidence type="ECO:0000256" key="3">
    <source>
        <dbReference type="ARBA" id="ARBA00022475"/>
    </source>
</evidence>
<reference evidence="9 10" key="1">
    <citation type="submission" date="2023-07" db="EMBL/GenBank/DDBJ databases">
        <title>Sequencing the genomes of 1000 actinobacteria strains.</title>
        <authorList>
            <person name="Klenk H.-P."/>
        </authorList>
    </citation>
    <scope>NUCLEOTIDE SEQUENCE [LARGE SCALE GENOMIC DNA]</scope>
    <source>
        <strain evidence="9 10">DSM 44710</strain>
    </source>
</reference>
<comment type="subcellular location">
    <subcellularLocation>
        <location evidence="1">Cell membrane</location>
        <topology evidence="1">Multi-pass membrane protein</topology>
    </subcellularLocation>
</comment>
<dbReference type="InterPro" id="IPR020846">
    <property type="entry name" value="MFS_dom"/>
</dbReference>
<dbReference type="PANTHER" id="PTHR23513">
    <property type="entry name" value="INTEGRAL MEMBRANE EFFLUX PROTEIN-RELATED"/>
    <property type="match status" value="1"/>
</dbReference>
<evidence type="ECO:0000256" key="7">
    <source>
        <dbReference type="SAM" id="Phobius"/>
    </source>
</evidence>
<feature type="transmembrane region" description="Helical" evidence="7">
    <location>
        <begin position="282"/>
        <end position="303"/>
    </location>
</feature>
<feature type="transmembrane region" description="Helical" evidence="7">
    <location>
        <begin position="348"/>
        <end position="371"/>
    </location>
</feature>
<feature type="transmembrane region" description="Helical" evidence="7">
    <location>
        <begin position="159"/>
        <end position="185"/>
    </location>
</feature>
<feature type="transmembrane region" description="Helical" evidence="7">
    <location>
        <begin position="309"/>
        <end position="327"/>
    </location>
</feature>
<organism evidence="9 10">
    <name type="scientific">Catenuloplanes nepalensis</name>
    <dbReference type="NCBI Taxonomy" id="587533"/>
    <lineage>
        <taxon>Bacteria</taxon>
        <taxon>Bacillati</taxon>
        <taxon>Actinomycetota</taxon>
        <taxon>Actinomycetes</taxon>
        <taxon>Micromonosporales</taxon>
        <taxon>Micromonosporaceae</taxon>
        <taxon>Catenuloplanes</taxon>
    </lineage>
</organism>
<evidence type="ECO:0000313" key="9">
    <source>
        <dbReference type="EMBL" id="MDP9795847.1"/>
    </source>
</evidence>
<evidence type="ECO:0000313" key="10">
    <source>
        <dbReference type="Proteomes" id="UP001240984"/>
    </source>
</evidence>
<dbReference type="InterPro" id="IPR036259">
    <property type="entry name" value="MFS_trans_sf"/>
</dbReference>
<dbReference type="Pfam" id="PF05977">
    <property type="entry name" value="MFS_3"/>
    <property type="match status" value="1"/>
</dbReference>
<protein>
    <submittedName>
        <fullName evidence="9">MFS family permease</fullName>
    </submittedName>
</protein>
<evidence type="ECO:0000256" key="5">
    <source>
        <dbReference type="ARBA" id="ARBA00022989"/>
    </source>
</evidence>
<gene>
    <name evidence="9" type="ORF">J2S43_004359</name>
</gene>
<evidence type="ECO:0000256" key="4">
    <source>
        <dbReference type="ARBA" id="ARBA00022692"/>
    </source>
</evidence>
<dbReference type="RefSeq" id="WP_306831973.1">
    <property type="nucleotide sequence ID" value="NZ_JAUSRA010000001.1"/>
</dbReference>
<feature type="transmembrane region" description="Helical" evidence="7">
    <location>
        <begin position="377"/>
        <end position="395"/>
    </location>
</feature>
<keyword evidence="6 7" id="KW-0472">Membrane</keyword>
<comment type="caution">
    <text evidence="9">The sequence shown here is derived from an EMBL/GenBank/DDBJ whole genome shotgun (WGS) entry which is preliminary data.</text>
</comment>
<accession>A0ABT9MWM5</accession>
<dbReference type="PANTHER" id="PTHR23513:SF6">
    <property type="entry name" value="MAJOR FACILITATOR SUPERFAMILY ASSOCIATED DOMAIN-CONTAINING PROTEIN"/>
    <property type="match status" value="1"/>
</dbReference>
<dbReference type="PROSITE" id="PS50850">
    <property type="entry name" value="MFS"/>
    <property type="match status" value="1"/>
</dbReference>
<name>A0ABT9MWM5_9ACTN</name>
<dbReference type="Gene3D" id="1.20.1250.20">
    <property type="entry name" value="MFS general substrate transporter like domains"/>
    <property type="match status" value="1"/>
</dbReference>
<keyword evidence="3" id="KW-1003">Cell membrane</keyword>
<feature type="transmembrane region" description="Helical" evidence="7">
    <location>
        <begin position="257"/>
        <end position="275"/>
    </location>
</feature>
<evidence type="ECO:0000256" key="1">
    <source>
        <dbReference type="ARBA" id="ARBA00004651"/>
    </source>
</evidence>
<feature type="domain" description="Major facilitator superfamily (MFS) profile" evidence="8">
    <location>
        <begin position="1"/>
        <end position="400"/>
    </location>
</feature>
<dbReference type="SUPFAM" id="SSF103473">
    <property type="entry name" value="MFS general substrate transporter"/>
    <property type="match status" value="1"/>
</dbReference>
<keyword evidence="10" id="KW-1185">Reference proteome</keyword>
<feature type="transmembrane region" description="Helical" evidence="7">
    <location>
        <begin position="87"/>
        <end position="111"/>
    </location>
</feature>
<feature type="transmembrane region" description="Helical" evidence="7">
    <location>
        <begin position="43"/>
        <end position="67"/>
    </location>
</feature>
<dbReference type="InterPro" id="IPR010290">
    <property type="entry name" value="TM_effector"/>
</dbReference>
<evidence type="ECO:0000256" key="6">
    <source>
        <dbReference type="ARBA" id="ARBA00023136"/>
    </source>
</evidence>
<feature type="transmembrane region" description="Helical" evidence="7">
    <location>
        <begin position="223"/>
        <end position="245"/>
    </location>
</feature>
<dbReference type="Proteomes" id="UP001240984">
    <property type="component" value="Unassembled WGS sequence"/>
</dbReference>
<proteinExistence type="predicted"/>
<evidence type="ECO:0000259" key="8">
    <source>
        <dbReference type="PROSITE" id="PS50850"/>
    </source>
</evidence>
<dbReference type="EMBL" id="JAUSRA010000001">
    <property type="protein sequence ID" value="MDP9795847.1"/>
    <property type="molecule type" value="Genomic_DNA"/>
</dbReference>
<evidence type="ECO:0000256" key="2">
    <source>
        <dbReference type="ARBA" id="ARBA00022448"/>
    </source>
</evidence>
<keyword evidence="2" id="KW-0813">Transport</keyword>
<dbReference type="CDD" id="cd06173">
    <property type="entry name" value="MFS_MefA_like"/>
    <property type="match status" value="1"/>
</dbReference>
<keyword evidence="4 7" id="KW-0812">Transmembrane</keyword>
<sequence length="401" mass="41639">MRAFFLSRDFARLWTASAVSNIGDGVTMAAGPLLVASVSGSPAAIAGAVFVQQLPWLLFALVSGAFVDRLDRRRLVVAVNLMRALALSALTLAVAGGTVTVPLIYTVLFLLGTGETLADTATGALLPSTVPVDDLPAANARLYATFTIGNQFVAKPLGAWLFVVSAAVPFGVDALTFAISAALIAGLRPVPAAVEGAPLHQGSMRAAIGEGLRWLWRHRLLRTLAVSMGFGNIAFSAAFAVFVLYCRDRLGLAETGYGLLLTAFAVGGLLGTLIATRLTRRFGAAAVLRAGLIIEVATHLTLARVTTPWPAAAIIVVFSVHASVWGITATSLRQRLVPAGLRGRVGSAYALLDLGGAALGSLLGGLLAGAWGLTTPFWLAAAAMTLIAILAWHPLREATRA</sequence>
<keyword evidence="5 7" id="KW-1133">Transmembrane helix</keyword>